<comment type="similarity">
    <text evidence="2">Belongs to the protein kinase superfamily. Ser/Thr protein kinase family.</text>
</comment>
<keyword evidence="4" id="KW-1003">Cell membrane</keyword>
<keyword evidence="6" id="KW-0433">Leucine-rich repeat</keyword>
<proteinExistence type="inferred from homology"/>
<dbReference type="Pfam" id="PF00069">
    <property type="entry name" value="Pkinase"/>
    <property type="match status" value="1"/>
</dbReference>
<dbReference type="GO" id="GO:0005524">
    <property type="term" value="F:ATP binding"/>
    <property type="evidence" value="ECO:0007669"/>
    <property type="project" value="UniProtKB-UniRule"/>
</dbReference>
<keyword evidence="9 22" id="KW-0732">Signal</keyword>
<dbReference type="FunFam" id="3.30.200.20:FF:000015">
    <property type="entry name" value="Somatic embryogenesis receptor kinase 1"/>
    <property type="match status" value="1"/>
</dbReference>
<dbReference type="SUPFAM" id="SSF52058">
    <property type="entry name" value="L domain-like"/>
    <property type="match status" value="1"/>
</dbReference>
<evidence type="ECO:0000256" key="19">
    <source>
        <dbReference type="PROSITE-ProRule" id="PRU10141"/>
    </source>
</evidence>
<dbReference type="InterPro" id="IPR017441">
    <property type="entry name" value="Protein_kinase_ATP_BS"/>
</dbReference>
<keyword evidence="15 21" id="KW-0472">Membrane</keyword>
<evidence type="ECO:0000256" key="2">
    <source>
        <dbReference type="ARBA" id="ARBA00008684"/>
    </source>
</evidence>
<dbReference type="Pfam" id="PF00560">
    <property type="entry name" value="LRR_1"/>
    <property type="match status" value="1"/>
</dbReference>
<comment type="catalytic activity">
    <reaction evidence="18">
        <text>L-seryl-[protein] + ATP = O-phospho-L-seryl-[protein] + ADP + H(+)</text>
        <dbReference type="Rhea" id="RHEA:17989"/>
        <dbReference type="Rhea" id="RHEA-COMP:9863"/>
        <dbReference type="Rhea" id="RHEA-COMP:11604"/>
        <dbReference type="ChEBI" id="CHEBI:15378"/>
        <dbReference type="ChEBI" id="CHEBI:29999"/>
        <dbReference type="ChEBI" id="CHEBI:30616"/>
        <dbReference type="ChEBI" id="CHEBI:83421"/>
        <dbReference type="ChEBI" id="CHEBI:456216"/>
        <dbReference type="EC" id="2.7.11.1"/>
    </reaction>
</comment>
<comment type="subcellular location">
    <subcellularLocation>
        <location evidence="1">Cell membrane</location>
        <topology evidence="1">Single-pass membrane protein</topology>
    </subcellularLocation>
</comment>
<keyword evidence="8 21" id="KW-0812">Transmembrane</keyword>
<evidence type="ECO:0000256" key="3">
    <source>
        <dbReference type="ARBA" id="ARBA00012513"/>
    </source>
</evidence>
<evidence type="ECO:0000256" key="16">
    <source>
        <dbReference type="ARBA" id="ARBA00023180"/>
    </source>
</evidence>
<evidence type="ECO:0000313" key="24">
    <source>
        <dbReference type="EMBL" id="RCV15997.1"/>
    </source>
</evidence>
<evidence type="ECO:0000256" key="6">
    <source>
        <dbReference type="ARBA" id="ARBA00022614"/>
    </source>
</evidence>
<dbReference type="Gene3D" id="3.80.10.10">
    <property type="entry name" value="Ribonuclease Inhibitor"/>
    <property type="match status" value="1"/>
</dbReference>
<dbReference type="InterPro" id="IPR001611">
    <property type="entry name" value="Leu-rich_rpt"/>
</dbReference>
<dbReference type="FunFam" id="1.10.510.10:FF:001023">
    <property type="entry name" value="Os07g0541700 protein"/>
    <property type="match status" value="1"/>
</dbReference>
<dbReference type="Pfam" id="PF13855">
    <property type="entry name" value="LRR_8"/>
    <property type="match status" value="1"/>
</dbReference>
<keyword evidence="16" id="KW-0325">Glycoprotein</keyword>
<keyword evidence="11 19" id="KW-0547">Nucleotide-binding</keyword>
<evidence type="ECO:0000256" key="15">
    <source>
        <dbReference type="ARBA" id="ARBA00023136"/>
    </source>
</evidence>
<keyword evidence="5 20" id="KW-0723">Serine/threonine-protein kinase</keyword>
<dbReference type="PANTHER" id="PTHR48006">
    <property type="entry name" value="LEUCINE-RICH REPEAT-CONTAINING PROTEIN DDB_G0281931-RELATED"/>
    <property type="match status" value="1"/>
</dbReference>
<evidence type="ECO:0000256" key="20">
    <source>
        <dbReference type="RuleBase" id="RU000304"/>
    </source>
</evidence>
<dbReference type="InterPro" id="IPR013210">
    <property type="entry name" value="LRR_N_plant-typ"/>
</dbReference>
<feature type="signal peptide" evidence="22">
    <location>
        <begin position="1"/>
        <end position="32"/>
    </location>
</feature>
<reference evidence="24" key="1">
    <citation type="journal article" date="2012" name="Nat. Biotechnol.">
        <title>Reference genome sequence of the model plant Setaria.</title>
        <authorList>
            <person name="Bennetzen J.L."/>
            <person name="Schmutz J."/>
            <person name="Wang H."/>
            <person name="Percifield R."/>
            <person name="Hawkins J."/>
            <person name="Pontaroli A.C."/>
            <person name="Estep M."/>
            <person name="Feng L."/>
            <person name="Vaughn J.N."/>
            <person name="Grimwood J."/>
            <person name="Jenkins J."/>
            <person name="Barry K."/>
            <person name="Lindquist E."/>
            <person name="Hellsten U."/>
            <person name="Deshpande S."/>
            <person name="Wang X."/>
            <person name="Wu X."/>
            <person name="Mitros T."/>
            <person name="Triplett J."/>
            <person name="Yang X."/>
            <person name="Ye C.Y."/>
            <person name="Mauro-Herrera M."/>
            <person name="Wang L."/>
            <person name="Li P."/>
            <person name="Sharma M."/>
            <person name="Sharma R."/>
            <person name="Ronald P.C."/>
            <person name="Panaud O."/>
            <person name="Kellogg E.A."/>
            <person name="Brutnell T.P."/>
            <person name="Doust A.N."/>
            <person name="Tuskan G.A."/>
            <person name="Rokhsar D."/>
            <person name="Devos K.M."/>
        </authorList>
    </citation>
    <scope>NUCLEOTIDE SEQUENCE [LARGE SCALE GENOMIC DNA]</scope>
    <source>
        <strain evidence="24">Yugu1</strain>
    </source>
</reference>
<accession>A0A368QDC8</accession>
<keyword evidence="14 21" id="KW-1133">Transmembrane helix</keyword>
<dbReference type="Gene3D" id="3.30.200.20">
    <property type="entry name" value="Phosphorylase Kinase, domain 1"/>
    <property type="match status" value="1"/>
</dbReference>
<dbReference type="PROSITE" id="PS00107">
    <property type="entry name" value="PROTEIN_KINASE_ATP"/>
    <property type="match status" value="1"/>
</dbReference>
<evidence type="ECO:0000256" key="1">
    <source>
        <dbReference type="ARBA" id="ARBA00004162"/>
    </source>
</evidence>
<evidence type="ECO:0000256" key="14">
    <source>
        <dbReference type="ARBA" id="ARBA00022989"/>
    </source>
</evidence>
<dbReference type="EMBL" id="CM003530">
    <property type="protein sequence ID" value="RCV15997.1"/>
    <property type="molecule type" value="Genomic_DNA"/>
</dbReference>
<evidence type="ECO:0000256" key="13">
    <source>
        <dbReference type="ARBA" id="ARBA00022840"/>
    </source>
</evidence>
<evidence type="ECO:0000256" key="9">
    <source>
        <dbReference type="ARBA" id="ARBA00022729"/>
    </source>
</evidence>
<gene>
    <name evidence="24" type="ORF">SETIT_3G101600v2</name>
</gene>
<dbReference type="SUPFAM" id="SSF56112">
    <property type="entry name" value="Protein kinase-like (PK-like)"/>
    <property type="match status" value="1"/>
</dbReference>
<keyword evidence="12" id="KW-0418">Kinase</keyword>
<dbReference type="InterPro" id="IPR000719">
    <property type="entry name" value="Prot_kinase_dom"/>
</dbReference>
<protein>
    <recommendedName>
        <fullName evidence="3">non-specific serine/threonine protein kinase</fullName>
        <ecNumber evidence="3">2.7.11.1</ecNumber>
    </recommendedName>
</protein>
<evidence type="ECO:0000256" key="22">
    <source>
        <dbReference type="SAM" id="SignalP"/>
    </source>
</evidence>
<feature type="binding site" evidence="19">
    <location>
        <position position="296"/>
    </location>
    <ligand>
        <name>ATP</name>
        <dbReference type="ChEBI" id="CHEBI:30616"/>
    </ligand>
</feature>
<dbReference type="Pfam" id="PF08263">
    <property type="entry name" value="LRRNT_2"/>
    <property type="match status" value="1"/>
</dbReference>
<evidence type="ECO:0000256" key="17">
    <source>
        <dbReference type="ARBA" id="ARBA00047899"/>
    </source>
</evidence>
<evidence type="ECO:0000259" key="23">
    <source>
        <dbReference type="PROSITE" id="PS50011"/>
    </source>
</evidence>
<dbReference type="InterPro" id="IPR008271">
    <property type="entry name" value="Ser/Thr_kinase_AS"/>
</dbReference>
<dbReference type="GO" id="GO:0004674">
    <property type="term" value="F:protein serine/threonine kinase activity"/>
    <property type="evidence" value="ECO:0007669"/>
    <property type="project" value="UniProtKB-KW"/>
</dbReference>
<dbReference type="Gene3D" id="1.10.510.10">
    <property type="entry name" value="Transferase(Phosphotransferase) domain 1"/>
    <property type="match status" value="1"/>
</dbReference>
<dbReference type="OrthoDB" id="680672at2759"/>
<evidence type="ECO:0000256" key="12">
    <source>
        <dbReference type="ARBA" id="ARBA00022777"/>
    </source>
</evidence>
<evidence type="ECO:0000256" key="11">
    <source>
        <dbReference type="ARBA" id="ARBA00022741"/>
    </source>
</evidence>
<dbReference type="PANTHER" id="PTHR48006:SF90">
    <property type="entry name" value="PROTEIN KINASE DOMAIN-CONTAINING PROTEIN"/>
    <property type="match status" value="1"/>
</dbReference>
<dbReference type="SMART" id="SM00220">
    <property type="entry name" value="S_TKc"/>
    <property type="match status" value="1"/>
</dbReference>
<dbReference type="InterPro" id="IPR051824">
    <property type="entry name" value="LRR_Rcpt-Like_S/T_Kinase"/>
</dbReference>
<dbReference type="PROSITE" id="PS50011">
    <property type="entry name" value="PROTEIN_KINASE_DOM"/>
    <property type="match status" value="1"/>
</dbReference>
<evidence type="ECO:0000256" key="18">
    <source>
        <dbReference type="ARBA" id="ARBA00048679"/>
    </source>
</evidence>
<name>A0A368QDC8_SETIT</name>
<sequence length="494" mass="53844">MAVSTARTAAAAAAVMGLVVAAAALLSPAAAAADWDDDEVRALVAIRAALVDPNRVLRDWDVTAGGDPCAWPMVTCNQGHVYQLSLRHQNLSGTLSPAIEKLTLLQNLFLCNNTISGPIPDVIGRMEFLESLDLSNNQFTGSIPSTLGGLTNLQYLKLNNNSLSGPIPDSLATAPMILNLDLSFNNLSGTWPIFHERINVLVRIISVLALCVAIVCVATLITVVVVLFRHGRRREQVTAVDVEHGPEVRLGHLKHFKFKEINKATNNFSQRNVLGEGGYGIVYKGCLPDGSIVAVKRLKNHILDVGDDQFHAEVGVIGLVVHRNLLHLTGFCTTNDERLLVYPYMPSGTVASKLQEHVNGKPALDWSRRKSIALSVARGLLYLHEHCDPKIIHRDIKASNILLDEHLEAVIADFGLAKLIDPGVSHVITEARGTLGRMPPESFMTGHSSDKTDVFGFGFLLIELVTGRETLELHENEYEHGGILDWVNISFCVL</sequence>
<feature type="domain" description="Protein kinase" evidence="23">
    <location>
        <begin position="268"/>
        <end position="494"/>
    </location>
</feature>
<reference evidence="24" key="2">
    <citation type="submission" date="2015-07" db="EMBL/GenBank/DDBJ databases">
        <authorList>
            <person name="Noorani M."/>
        </authorList>
    </citation>
    <scope>NUCLEOTIDE SEQUENCE</scope>
    <source>
        <strain evidence="24">Yugu1</strain>
    </source>
</reference>
<feature type="chain" id="PRO_5016794039" description="non-specific serine/threonine protein kinase" evidence="22">
    <location>
        <begin position="33"/>
        <end position="494"/>
    </location>
</feature>
<evidence type="ECO:0000256" key="7">
    <source>
        <dbReference type="ARBA" id="ARBA00022679"/>
    </source>
</evidence>
<evidence type="ECO:0000256" key="21">
    <source>
        <dbReference type="SAM" id="Phobius"/>
    </source>
</evidence>
<evidence type="ECO:0000256" key="5">
    <source>
        <dbReference type="ARBA" id="ARBA00022527"/>
    </source>
</evidence>
<evidence type="ECO:0000256" key="8">
    <source>
        <dbReference type="ARBA" id="ARBA00022692"/>
    </source>
</evidence>
<keyword evidence="7" id="KW-0808">Transferase</keyword>
<dbReference type="InterPro" id="IPR032675">
    <property type="entry name" value="LRR_dom_sf"/>
</dbReference>
<dbReference type="FunFam" id="3.80.10.10:FF:000275">
    <property type="entry name" value="Leucine-rich repeat receptor-like protein kinase"/>
    <property type="match status" value="1"/>
</dbReference>
<organism evidence="24">
    <name type="scientific">Setaria italica</name>
    <name type="common">Foxtail millet</name>
    <name type="synonym">Panicum italicum</name>
    <dbReference type="NCBI Taxonomy" id="4555"/>
    <lineage>
        <taxon>Eukaryota</taxon>
        <taxon>Viridiplantae</taxon>
        <taxon>Streptophyta</taxon>
        <taxon>Embryophyta</taxon>
        <taxon>Tracheophyta</taxon>
        <taxon>Spermatophyta</taxon>
        <taxon>Magnoliopsida</taxon>
        <taxon>Liliopsida</taxon>
        <taxon>Poales</taxon>
        <taxon>Poaceae</taxon>
        <taxon>PACMAD clade</taxon>
        <taxon>Panicoideae</taxon>
        <taxon>Panicodae</taxon>
        <taxon>Paniceae</taxon>
        <taxon>Cenchrinae</taxon>
        <taxon>Setaria</taxon>
    </lineage>
</organism>
<comment type="catalytic activity">
    <reaction evidence="17">
        <text>L-threonyl-[protein] + ATP = O-phospho-L-threonyl-[protein] + ADP + H(+)</text>
        <dbReference type="Rhea" id="RHEA:46608"/>
        <dbReference type="Rhea" id="RHEA-COMP:11060"/>
        <dbReference type="Rhea" id="RHEA-COMP:11605"/>
        <dbReference type="ChEBI" id="CHEBI:15378"/>
        <dbReference type="ChEBI" id="CHEBI:30013"/>
        <dbReference type="ChEBI" id="CHEBI:30616"/>
        <dbReference type="ChEBI" id="CHEBI:61977"/>
        <dbReference type="ChEBI" id="CHEBI:456216"/>
        <dbReference type="EC" id="2.7.11.1"/>
    </reaction>
</comment>
<feature type="transmembrane region" description="Helical" evidence="21">
    <location>
        <begin position="204"/>
        <end position="228"/>
    </location>
</feature>
<dbReference type="EC" id="2.7.11.1" evidence="3"/>
<dbReference type="PRINTS" id="PR00019">
    <property type="entry name" value="LEURICHRPT"/>
</dbReference>
<keyword evidence="13 19" id="KW-0067">ATP-binding</keyword>
<evidence type="ECO:0000256" key="4">
    <source>
        <dbReference type="ARBA" id="ARBA00022475"/>
    </source>
</evidence>
<keyword evidence="10" id="KW-0677">Repeat</keyword>
<dbReference type="PROSITE" id="PS00108">
    <property type="entry name" value="PROTEIN_KINASE_ST"/>
    <property type="match status" value="1"/>
</dbReference>
<dbReference type="AlphaFoldDB" id="A0A368QDC8"/>
<dbReference type="GO" id="GO:0005886">
    <property type="term" value="C:plasma membrane"/>
    <property type="evidence" value="ECO:0007669"/>
    <property type="project" value="UniProtKB-SubCell"/>
</dbReference>
<dbReference type="InterPro" id="IPR011009">
    <property type="entry name" value="Kinase-like_dom_sf"/>
</dbReference>
<evidence type="ECO:0000256" key="10">
    <source>
        <dbReference type="ARBA" id="ARBA00022737"/>
    </source>
</evidence>